<dbReference type="InterPro" id="IPR053181">
    <property type="entry name" value="EcdB-like_regulator"/>
</dbReference>
<dbReference type="EMBL" id="JH725150">
    <property type="protein sequence ID" value="EJP70458.1"/>
    <property type="molecule type" value="Genomic_DNA"/>
</dbReference>
<name>J5K212_BEAB2</name>
<dbReference type="GeneID" id="19883100"/>
<dbReference type="PANTHER" id="PTHR47785:SF4">
    <property type="entry name" value="ZN(II)2CYS6 TRANSCRIPTION FACTOR (EUROFUNG)"/>
    <property type="match status" value="1"/>
</dbReference>
<dbReference type="RefSeq" id="XP_008593407.1">
    <property type="nucleotide sequence ID" value="XM_008595185.1"/>
</dbReference>
<dbReference type="Proteomes" id="UP000002762">
    <property type="component" value="Unassembled WGS sequence"/>
</dbReference>
<feature type="compositionally biased region" description="Low complexity" evidence="1">
    <location>
        <begin position="71"/>
        <end position="81"/>
    </location>
</feature>
<dbReference type="HOGENOM" id="CLU_004835_3_0_1"/>
<sequence>MAFSLRHAIAERLQEATAVLLQSVVERLETLEEAFFILPQRPTYTREALFESDPSRLLGTAELSQNHFGPTQSSTSQSQQQLPHTGLHNEPAAAQVSHTSTPARQPIVATEAHCSPHSQVSRELVYYEGRGDLSPGVMVIPMWHSTTTDSLLQLPLIRELIGRYPSDFFLHIESRRPSPWLPWRSASTNSNELNTNNLFPLTTDDGDHALVDEFVNNVNSQYCILDVHEVLELRTLLHDARRTSGIQPPLLVHIRLYIILALGTISRKQRDFLTAGSKDYAPSIALCGQILLQEWMQYSGESVLLPQTMCLLALYYGYMCWPLISAKCLHMASTALQQFFARQHNSERSAPPREYQVMLRTFWAIFLQECDLLAEYHLPRSGVEHIVEKLPFPDCGDPTDKNMIAWLANLSARRLLNRVHHVMYDTAQVQAADQADSLPKLTPLFSTASNDFTSTVELPRQEVTEELIRQLQAWYSLLPIDIRPQCNESSPSVHDALLLLRYNATGHIIYRPYLFHVCALPKHSNVRQATLDNAVKCLHHCQSTIHGVFACIIMATLAAHSPLLIRHVYDIDTLQADTIAILSKWAINGSCIEYIQLIRRLTVG</sequence>
<dbReference type="PANTHER" id="PTHR47785">
    <property type="entry name" value="ZN(II)2CYS6 TRANSCRIPTION FACTOR (EUROFUNG)-RELATED-RELATED"/>
    <property type="match status" value="1"/>
</dbReference>
<organism evidence="2 3">
    <name type="scientific">Beauveria bassiana (strain ARSEF 2860)</name>
    <name type="common">White muscardine disease fungus</name>
    <name type="synonym">Tritirachium shiotae</name>
    <dbReference type="NCBI Taxonomy" id="655819"/>
    <lineage>
        <taxon>Eukaryota</taxon>
        <taxon>Fungi</taxon>
        <taxon>Dikarya</taxon>
        <taxon>Ascomycota</taxon>
        <taxon>Pezizomycotina</taxon>
        <taxon>Sordariomycetes</taxon>
        <taxon>Hypocreomycetidae</taxon>
        <taxon>Hypocreales</taxon>
        <taxon>Cordycipitaceae</taxon>
        <taxon>Beauveria</taxon>
    </lineage>
</organism>
<feature type="region of interest" description="Disordered" evidence="1">
    <location>
        <begin position="65"/>
        <end position="85"/>
    </location>
</feature>
<reference evidence="2 3" key="1">
    <citation type="journal article" date="2012" name="Sci. Rep.">
        <title>Genomic perspectives on the evolution of fungal entomopathogenicity in Beauveria bassiana.</title>
        <authorList>
            <person name="Xiao G."/>
            <person name="Ying S.H."/>
            <person name="Zheng P."/>
            <person name="Wang Z.L."/>
            <person name="Zhang S."/>
            <person name="Xie X.Q."/>
            <person name="Shang Y."/>
            <person name="St Leger R.J."/>
            <person name="Zhao G.P."/>
            <person name="Wang C."/>
            <person name="Feng M.G."/>
        </authorList>
    </citation>
    <scope>NUCLEOTIDE SEQUENCE [LARGE SCALE GENOMIC DNA]</scope>
    <source>
        <strain evidence="2 3">ARSEF 2860</strain>
    </source>
</reference>
<protein>
    <submittedName>
        <fullName evidence="2">C6 finger domain protein</fullName>
    </submittedName>
</protein>
<accession>J5K212</accession>
<evidence type="ECO:0000256" key="1">
    <source>
        <dbReference type="SAM" id="MobiDB-lite"/>
    </source>
</evidence>
<dbReference type="AlphaFoldDB" id="J5K212"/>
<dbReference type="InParanoid" id="J5K212"/>
<evidence type="ECO:0000313" key="2">
    <source>
        <dbReference type="EMBL" id="EJP70458.1"/>
    </source>
</evidence>
<dbReference type="CDD" id="cd12148">
    <property type="entry name" value="fungal_TF_MHR"/>
    <property type="match status" value="1"/>
</dbReference>
<evidence type="ECO:0000313" key="3">
    <source>
        <dbReference type="Proteomes" id="UP000002762"/>
    </source>
</evidence>
<gene>
    <name evidence="2" type="ORF">BBA_00088</name>
</gene>
<keyword evidence="3" id="KW-1185">Reference proteome</keyword>
<proteinExistence type="predicted"/>